<comment type="similarity">
    <text evidence="1">Belongs to the HesA/MoeB/ThiF family.</text>
</comment>
<evidence type="ECO:0000256" key="10">
    <source>
        <dbReference type="ARBA" id="ARBA00075110"/>
    </source>
</evidence>
<dbReference type="EMBL" id="ACIS01000007">
    <property type="protein sequence ID" value="EEG08018.1"/>
    <property type="molecule type" value="Genomic_DNA"/>
</dbReference>
<keyword evidence="4" id="KW-0067">ATP-binding</keyword>
<evidence type="ECO:0000256" key="7">
    <source>
        <dbReference type="ARBA" id="ARBA00063809"/>
    </source>
</evidence>
<dbReference type="GO" id="GO:0005829">
    <property type="term" value="C:cytosol"/>
    <property type="evidence" value="ECO:0007669"/>
    <property type="project" value="TreeGrafter"/>
</dbReference>
<feature type="domain" description="THIF-type NAD/FAD binding fold" evidence="13">
    <location>
        <begin position="12"/>
        <end position="247"/>
    </location>
</feature>
<gene>
    <name evidence="14" type="ORF">FuraDRAFT_2806</name>
</gene>
<dbReference type="GO" id="GO:0061605">
    <property type="term" value="F:molybdopterin-synthase adenylyltransferase activity"/>
    <property type="evidence" value="ECO:0007669"/>
    <property type="project" value="UniProtKB-EC"/>
</dbReference>
<evidence type="ECO:0000313" key="15">
    <source>
        <dbReference type="Proteomes" id="UP000003165"/>
    </source>
</evidence>
<evidence type="ECO:0000256" key="11">
    <source>
        <dbReference type="ARBA" id="ARBA00075328"/>
    </source>
</evidence>
<sequence length="256" mass="26666">MTELSDQALLRYSRHILLPELDIAGQQALLGARALIVGAGGLGSPVALYLASAGVGQLTIADDDVVELTNLQRQIAHDKASLGRNKAESAAARMLAMNPEVAVRVIGERLAGQSLADEVARHDVVLDCSDNFATRHAVNRACVAAGVPLVSGAAVRFDGQLAVFDTRQPASPCYHCLFPEEGEANDGPCATFGVLAPLVGVIGSLQAVEAIKLLAGIPVALGRLTLYDALESSFRSMKVPRDPACPVCSGRSSGSE</sequence>
<dbReference type="Proteomes" id="UP000003165">
    <property type="component" value="Unassembled WGS sequence"/>
</dbReference>
<evidence type="ECO:0000256" key="9">
    <source>
        <dbReference type="ARBA" id="ARBA00073635"/>
    </source>
</evidence>
<dbReference type="GO" id="GO:0008641">
    <property type="term" value="F:ubiquitin-like modifier activating enzyme activity"/>
    <property type="evidence" value="ECO:0007669"/>
    <property type="project" value="InterPro"/>
</dbReference>
<name>B9Z621_9NEIS</name>
<dbReference type="NCBIfam" id="NF004281">
    <property type="entry name" value="PRK05690.1"/>
    <property type="match status" value="1"/>
</dbReference>
<dbReference type="InterPro" id="IPR045886">
    <property type="entry name" value="ThiF/MoeB/HesA"/>
</dbReference>
<evidence type="ECO:0000256" key="6">
    <source>
        <dbReference type="ARBA" id="ARBA00055169"/>
    </source>
</evidence>
<dbReference type="GO" id="GO:0005524">
    <property type="term" value="F:ATP binding"/>
    <property type="evidence" value="ECO:0007669"/>
    <property type="project" value="UniProtKB-KW"/>
</dbReference>
<dbReference type="AlphaFoldDB" id="B9Z621"/>
<evidence type="ECO:0000256" key="1">
    <source>
        <dbReference type="ARBA" id="ARBA00009919"/>
    </source>
</evidence>
<comment type="catalytic activity">
    <reaction evidence="5">
        <text>[molybdopterin-synthase sulfur-carrier protein]-C-terminal Gly-Gly + ATP + H(+) = [molybdopterin-synthase sulfur-carrier protein]-C-terminal Gly-Gly-AMP + diphosphate</text>
        <dbReference type="Rhea" id="RHEA:43616"/>
        <dbReference type="Rhea" id="RHEA-COMP:12159"/>
        <dbReference type="Rhea" id="RHEA-COMP:12202"/>
        <dbReference type="ChEBI" id="CHEBI:15378"/>
        <dbReference type="ChEBI" id="CHEBI:30616"/>
        <dbReference type="ChEBI" id="CHEBI:33019"/>
        <dbReference type="ChEBI" id="CHEBI:90618"/>
        <dbReference type="ChEBI" id="CHEBI:90778"/>
        <dbReference type="EC" id="2.7.7.80"/>
    </reaction>
</comment>
<evidence type="ECO:0000256" key="8">
    <source>
        <dbReference type="ARBA" id="ARBA00066884"/>
    </source>
</evidence>
<evidence type="ECO:0000313" key="14">
    <source>
        <dbReference type="EMBL" id="EEG08018.1"/>
    </source>
</evidence>
<keyword evidence="2" id="KW-0808">Transferase</keyword>
<dbReference type="RefSeq" id="WP_008954826.1">
    <property type="nucleotide sequence ID" value="NZ_ACIS01000007.1"/>
</dbReference>
<accession>B9Z621</accession>
<dbReference type="PANTHER" id="PTHR10953">
    <property type="entry name" value="UBIQUITIN-ACTIVATING ENZYME E1"/>
    <property type="match status" value="1"/>
</dbReference>
<dbReference type="GO" id="GO:0004792">
    <property type="term" value="F:thiosulfate-cyanide sulfurtransferase activity"/>
    <property type="evidence" value="ECO:0007669"/>
    <property type="project" value="TreeGrafter"/>
</dbReference>
<dbReference type="Pfam" id="PF00899">
    <property type="entry name" value="ThiF"/>
    <property type="match status" value="1"/>
</dbReference>
<protein>
    <recommendedName>
        <fullName evidence="9">Molybdopterin-synthase adenylyltransferase</fullName>
        <ecNumber evidence="8">2.7.7.80</ecNumber>
    </recommendedName>
    <alternativeName>
        <fullName evidence="12">MoaD protein adenylase</fullName>
    </alternativeName>
    <alternativeName>
        <fullName evidence="10">Molybdopterin-converting factor subunit 1 adenylase</fullName>
    </alternativeName>
    <alternativeName>
        <fullName evidence="11">Sulfur carrier protein MoaD adenylyltransferase</fullName>
    </alternativeName>
</protein>
<comment type="function">
    <text evidence="6">Catalyzes the adenylation by ATP of the carboxyl group of the C-terminal glycine of sulfur carrier protein MoaD.</text>
</comment>
<dbReference type="GO" id="GO:0008146">
    <property type="term" value="F:sulfotransferase activity"/>
    <property type="evidence" value="ECO:0007669"/>
    <property type="project" value="TreeGrafter"/>
</dbReference>
<dbReference type="CDD" id="cd00757">
    <property type="entry name" value="ThiF_MoeB_HesA_family"/>
    <property type="match status" value="1"/>
</dbReference>
<reference evidence="14 15" key="1">
    <citation type="submission" date="2009-02" db="EMBL/GenBank/DDBJ databases">
        <title>Sequencing of the draft genome and assembly of Lutiella nitroferrum 2002.</title>
        <authorList>
            <consortium name="US DOE Joint Genome Institute (JGI-PGF)"/>
            <person name="Lucas S."/>
            <person name="Copeland A."/>
            <person name="Lapidus A."/>
            <person name="Glavina del Rio T."/>
            <person name="Tice H."/>
            <person name="Bruce D."/>
            <person name="Goodwin L."/>
            <person name="Pitluck S."/>
            <person name="Larimer F."/>
            <person name="Land M.L."/>
            <person name="Hauser L."/>
            <person name="Coates J.D."/>
        </authorList>
    </citation>
    <scope>NUCLEOTIDE SEQUENCE [LARGE SCALE GENOMIC DNA]</scope>
    <source>
        <strain evidence="14 15">2002</strain>
    </source>
</reference>
<dbReference type="InterPro" id="IPR000594">
    <property type="entry name" value="ThiF_NAD_FAD-bd"/>
</dbReference>
<evidence type="ECO:0000256" key="5">
    <source>
        <dbReference type="ARBA" id="ARBA00052218"/>
    </source>
</evidence>
<evidence type="ECO:0000256" key="12">
    <source>
        <dbReference type="ARBA" id="ARBA00078531"/>
    </source>
</evidence>
<organism evidence="14 15">
    <name type="scientific">Pseudogulbenkiania ferrooxidans 2002</name>
    <dbReference type="NCBI Taxonomy" id="279714"/>
    <lineage>
        <taxon>Bacteria</taxon>
        <taxon>Pseudomonadati</taxon>
        <taxon>Pseudomonadota</taxon>
        <taxon>Betaproteobacteria</taxon>
        <taxon>Neisseriales</taxon>
        <taxon>Chromobacteriaceae</taxon>
        <taxon>Pseudogulbenkiania</taxon>
    </lineage>
</organism>
<comment type="caution">
    <text evidence="14">The sequence shown here is derived from an EMBL/GenBank/DDBJ whole genome shotgun (WGS) entry which is preliminary data.</text>
</comment>
<dbReference type="SUPFAM" id="SSF69572">
    <property type="entry name" value="Activating enzymes of the ubiquitin-like proteins"/>
    <property type="match status" value="1"/>
</dbReference>
<keyword evidence="3" id="KW-0547">Nucleotide-binding</keyword>
<dbReference type="PANTHER" id="PTHR10953:SF240">
    <property type="entry name" value="SULFUR CARRIER PROTEIN THIS ADENYLYLTRANSFERASE"/>
    <property type="match status" value="1"/>
</dbReference>
<evidence type="ECO:0000259" key="13">
    <source>
        <dbReference type="Pfam" id="PF00899"/>
    </source>
</evidence>
<evidence type="ECO:0000256" key="3">
    <source>
        <dbReference type="ARBA" id="ARBA00022741"/>
    </source>
</evidence>
<evidence type="ECO:0000256" key="2">
    <source>
        <dbReference type="ARBA" id="ARBA00022679"/>
    </source>
</evidence>
<dbReference type="EC" id="2.7.7.80" evidence="8"/>
<comment type="subunit">
    <text evidence="7">Homodimer. Forms a stable heterotetrameric complex of 2 MoeB and 2 MoaD during adenylation of MoaD.</text>
</comment>
<dbReference type="InterPro" id="IPR035985">
    <property type="entry name" value="Ubiquitin-activating_enz"/>
</dbReference>
<evidence type="ECO:0000256" key="4">
    <source>
        <dbReference type="ARBA" id="ARBA00022840"/>
    </source>
</evidence>
<dbReference type="Gene3D" id="3.40.50.720">
    <property type="entry name" value="NAD(P)-binding Rossmann-like Domain"/>
    <property type="match status" value="1"/>
</dbReference>
<keyword evidence="15" id="KW-1185">Reference proteome</keyword>
<dbReference type="FunFam" id="3.40.50.720:FF:000033">
    <property type="entry name" value="Adenylyltransferase and sulfurtransferase MOCS3"/>
    <property type="match status" value="1"/>
</dbReference>
<dbReference type="eggNOG" id="COG0476">
    <property type="taxonomic scope" value="Bacteria"/>
</dbReference>
<proteinExistence type="inferred from homology"/>